<proteinExistence type="predicted"/>
<dbReference type="AlphaFoldDB" id="A0AAV7QN77"/>
<evidence type="ECO:0000313" key="2">
    <source>
        <dbReference type="Proteomes" id="UP001066276"/>
    </source>
</evidence>
<organism evidence="1 2">
    <name type="scientific">Pleurodeles waltl</name>
    <name type="common">Iberian ribbed newt</name>
    <dbReference type="NCBI Taxonomy" id="8319"/>
    <lineage>
        <taxon>Eukaryota</taxon>
        <taxon>Metazoa</taxon>
        <taxon>Chordata</taxon>
        <taxon>Craniata</taxon>
        <taxon>Vertebrata</taxon>
        <taxon>Euteleostomi</taxon>
        <taxon>Amphibia</taxon>
        <taxon>Batrachia</taxon>
        <taxon>Caudata</taxon>
        <taxon>Salamandroidea</taxon>
        <taxon>Salamandridae</taxon>
        <taxon>Pleurodelinae</taxon>
        <taxon>Pleurodeles</taxon>
    </lineage>
</organism>
<dbReference type="EMBL" id="JANPWB010000010">
    <property type="protein sequence ID" value="KAJ1141144.1"/>
    <property type="molecule type" value="Genomic_DNA"/>
</dbReference>
<accession>A0AAV7QN77</accession>
<evidence type="ECO:0000313" key="1">
    <source>
        <dbReference type="EMBL" id="KAJ1141144.1"/>
    </source>
</evidence>
<dbReference type="Proteomes" id="UP001066276">
    <property type="component" value="Chromosome 6"/>
</dbReference>
<name>A0AAV7QN77_PLEWA</name>
<protein>
    <submittedName>
        <fullName evidence="1">Uncharacterized protein</fullName>
    </submittedName>
</protein>
<reference evidence="1" key="1">
    <citation type="journal article" date="2022" name="bioRxiv">
        <title>Sequencing and chromosome-scale assembly of the giantPleurodeles waltlgenome.</title>
        <authorList>
            <person name="Brown T."/>
            <person name="Elewa A."/>
            <person name="Iarovenko S."/>
            <person name="Subramanian E."/>
            <person name="Araus A.J."/>
            <person name="Petzold A."/>
            <person name="Susuki M."/>
            <person name="Suzuki K.-i.T."/>
            <person name="Hayashi T."/>
            <person name="Toyoda A."/>
            <person name="Oliveira C."/>
            <person name="Osipova E."/>
            <person name="Leigh N.D."/>
            <person name="Simon A."/>
            <person name="Yun M.H."/>
        </authorList>
    </citation>
    <scope>NUCLEOTIDE SEQUENCE</scope>
    <source>
        <strain evidence="1">20211129_DDA</strain>
        <tissue evidence="1">Liver</tissue>
    </source>
</reference>
<keyword evidence="2" id="KW-1185">Reference proteome</keyword>
<gene>
    <name evidence="1" type="ORF">NDU88_007479</name>
</gene>
<sequence length="119" mass="13183">MNEWSRLFKKRLLVISRQVARSVSPDRDNRVGPLELDQESSVGRAGALVFDRSFDAALLFSVSVARWDEIMIMMVKTSDKDYSLSTNGLKAHIAIVVSAGPNHSGSDPDQLPGLSLEFY</sequence>
<comment type="caution">
    <text evidence="1">The sequence shown here is derived from an EMBL/GenBank/DDBJ whole genome shotgun (WGS) entry which is preliminary data.</text>
</comment>